<dbReference type="AlphaFoldDB" id="A0A5N6J632"/>
<accession>A0A5N6J632</accession>
<gene>
    <name evidence="1" type="ORF">BDV30DRAFT_108147</name>
</gene>
<proteinExistence type="predicted"/>
<dbReference type="EMBL" id="ML732794">
    <property type="protein sequence ID" value="KAB8273709.1"/>
    <property type="molecule type" value="Genomic_DNA"/>
</dbReference>
<sequence>MNGSGRLRLEFVIARSGVSLVKSLSHFDSTSPGDLPWFWVQLWRSAPVDPRPISIFFCTVTEHFHGITKIGGWALLFLFIFFRLRFSLSGSPCTEDLVAMWNGVRLRSWIRGVVYHGKMKFVHCRRFRNFPGTY</sequence>
<name>A0A5N6J632_9EURO</name>
<keyword evidence="2" id="KW-1185">Reference proteome</keyword>
<protein>
    <submittedName>
        <fullName evidence="1">Uncharacterized protein</fullName>
    </submittedName>
</protein>
<reference evidence="1 2" key="1">
    <citation type="submission" date="2019-04" db="EMBL/GenBank/DDBJ databases">
        <title>Fungal friends and foes A comparative genomics study of 23 Aspergillus species from section Flavi.</title>
        <authorList>
            <consortium name="DOE Joint Genome Institute"/>
            <person name="Kjaerbolling I."/>
            <person name="Vesth T.C."/>
            <person name="Frisvad J.C."/>
            <person name="Nybo J.L."/>
            <person name="Theobald S."/>
            <person name="Kildgaard S."/>
            <person name="Petersen T.I."/>
            <person name="Kuo A."/>
            <person name="Sato A."/>
            <person name="Lyhne E.K."/>
            <person name="Kogle M.E."/>
            <person name="Wiebenga A."/>
            <person name="Kun R.S."/>
            <person name="Lubbers R.J."/>
            <person name="Makela M.R."/>
            <person name="Barry K."/>
            <person name="Chovatia M."/>
            <person name="Clum A."/>
            <person name="Daum C."/>
            <person name="Haridas S."/>
            <person name="He G."/>
            <person name="LaButti K."/>
            <person name="Lipzen A."/>
            <person name="Mondo S."/>
            <person name="Pangilinan J."/>
            <person name="Riley R."/>
            <person name="Salamov A."/>
            <person name="Simmons B.A."/>
            <person name="Magnuson J.K."/>
            <person name="Henrissat B."/>
            <person name="Mortensen U.H."/>
            <person name="Larsen T.O."/>
            <person name="De vries R.P."/>
            <person name="Grigoriev I.V."/>
            <person name="Machida M."/>
            <person name="Baker S.E."/>
            <person name="Andersen M.R."/>
        </authorList>
    </citation>
    <scope>NUCLEOTIDE SEQUENCE [LARGE SCALE GENOMIC DNA]</scope>
    <source>
        <strain evidence="1 2">CBS 117635</strain>
    </source>
</reference>
<evidence type="ECO:0000313" key="1">
    <source>
        <dbReference type="EMBL" id="KAB8273709.1"/>
    </source>
</evidence>
<organism evidence="1 2">
    <name type="scientific">Aspergillus minisclerotigenes</name>
    <dbReference type="NCBI Taxonomy" id="656917"/>
    <lineage>
        <taxon>Eukaryota</taxon>
        <taxon>Fungi</taxon>
        <taxon>Dikarya</taxon>
        <taxon>Ascomycota</taxon>
        <taxon>Pezizomycotina</taxon>
        <taxon>Eurotiomycetes</taxon>
        <taxon>Eurotiomycetidae</taxon>
        <taxon>Eurotiales</taxon>
        <taxon>Aspergillaceae</taxon>
        <taxon>Aspergillus</taxon>
        <taxon>Aspergillus subgen. Circumdati</taxon>
    </lineage>
</organism>
<evidence type="ECO:0000313" key="2">
    <source>
        <dbReference type="Proteomes" id="UP000326289"/>
    </source>
</evidence>
<dbReference type="Proteomes" id="UP000326289">
    <property type="component" value="Unassembled WGS sequence"/>
</dbReference>